<accession>A0ABS8T4C3</accession>
<name>A0ABS8T4C3_DATST</name>
<dbReference type="Proteomes" id="UP000823775">
    <property type="component" value="Unassembled WGS sequence"/>
</dbReference>
<comment type="caution">
    <text evidence="2">The sequence shown here is derived from an EMBL/GenBank/DDBJ whole genome shotgun (WGS) entry which is preliminary data.</text>
</comment>
<gene>
    <name evidence="2" type="ORF">HAX54_002765</name>
</gene>
<organism evidence="2 3">
    <name type="scientific">Datura stramonium</name>
    <name type="common">Jimsonweed</name>
    <name type="synonym">Common thornapple</name>
    <dbReference type="NCBI Taxonomy" id="4076"/>
    <lineage>
        <taxon>Eukaryota</taxon>
        <taxon>Viridiplantae</taxon>
        <taxon>Streptophyta</taxon>
        <taxon>Embryophyta</taxon>
        <taxon>Tracheophyta</taxon>
        <taxon>Spermatophyta</taxon>
        <taxon>Magnoliopsida</taxon>
        <taxon>eudicotyledons</taxon>
        <taxon>Gunneridae</taxon>
        <taxon>Pentapetalae</taxon>
        <taxon>asterids</taxon>
        <taxon>lamiids</taxon>
        <taxon>Solanales</taxon>
        <taxon>Solanaceae</taxon>
        <taxon>Solanoideae</taxon>
        <taxon>Datureae</taxon>
        <taxon>Datura</taxon>
    </lineage>
</organism>
<keyword evidence="1" id="KW-0812">Transmembrane</keyword>
<feature type="transmembrane region" description="Helical" evidence="1">
    <location>
        <begin position="20"/>
        <end position="39"/>
    </location>
</feature>
<evidence type="ECO:0000313" key="2">
    <source>
        <dbReference type="EMBL" id="MCD7466235.1"/>
    </source>
</evidence>
<dbReference type="EMBL" id="JACEIK010001123">
    <property type="protein sequence ID" value="MCD7466235.1"/>
    <property type="molecule type" value="Genomic_DNA"/>
</dbReference>
<keyword evidence="3" id="KW-1185">Reference proteome</keyword>
<proteinExistence type="predicted"/>
<protein>
    <submittedName>
        <fullName evidence="2">Uncharacterized protein</fullName>
    </submittedName>
</protein>
<keyword evidence="1" id="KW-0472">Membrane</keyword>
<sequence length="72" mass="8001">MQRPNKEKTPSTRTRQWWSAFGTAFLFVALLLGVIIDIMGDNIGKQLKAVVKRANDVTATLSVIPEEANPDM</sequence>
<evidence type="ECO:0000313" key="3">
    <source>
        <dbReference type="Proteomes" id="UP000823775"/>
    </source>
</evidence>
<evidence type="ECO:0000256" key="1">
    <source>
        <dbReference type="SAM" id="Phobius"/>
    </source>
</evidence>
<keyword evidence="1" id="KW-1133">Transmembrane helix</keyword>
<reference evidence="2 3" key="1">
    <citation type="journal article" date="2021" name="BMC Genomics">
        <title>Datura genome reveals duplications of psychoactive alkaloid biosynthetic genes and high mutation rate following tissue culture.</title>
        <authorList>
            <person name="Rajewski A."/>
            <person name="Carter-House D."/>
            <person name="Stajich J."/>
            <person name="Litt A."/>
        </authorList>
    </citation>
    <scope>NUCLEOTIDE SEQUENCE [LARGE SCALE GENOMIC DNA]</scope>
    <source>
        <strain evidence="2">AR-01</strain>
    </source>
</reference>